<evidence type="ECO:0000256" key="1">
    <source>
        <dbReference type="SAM" id="Coils"/>
    </source>
</evidence>
<organism evidence="2">
    <name type="scientific">Diabrotica virgifera virgifera</name>
    <name type="common">western corn rootworm</name>
    <dbReference type="NCBI Taxonomy" id="50390"/>
    <lineage>
        <taxon>Eukaryota</taxon>
        <taxon>Metazoa</taxon>
        <taxon>Ecdysozoa</taxon>
        <taxon>Arthropoda</taxon>
        <taxon>Hexapoda</taxon>
        <taxon>Insecta</taxon>
        <taxon>Pterygota</taxon>
        <taxon>Neoptera</taxon>
        <taxon>Endopterygota</taxon>
        <taxon>Coleoptera</taxon>
        <taxon>Polyphaga</taxon>
        <taxon>Cucujiformia</taxon>
        <taxon>Chrysomeloidea</taxon>
        <taxon>Chrysomelidae</taxon>
        <taxon>Galerucinae</taxon>
        <taxon>Diabroticina</taxon>
        <taxon>Diabroticites</taxon>
        <taxon>Diabrotica</taxon>
    </lineage>
</organism>
<feature type="coiled-coil region" evidence="1">
    <location>
        <begin position="163"/>
        <end position="190"/>
    </location>
</feature>
<evidence type="ECO:0000313" key="2">
    <source>
        <dbReference type="RefSeq" id="XP_028152109.1"/>
    </source>
</evidence>
<gene>
    <name evidence="2" type="primary">LOC114345493</name>
</gene>
<keyword evidence="1" id="KW-0175">Coiled coil</keyword>
<name>A0A6P7GRE0_DIAVI</name>
<sequence>MNHRPQVTAPNGSISRTFWREHDIRGISGERRAKTASIDVSGSKEVLKALLEEVLKKNGDDPETFHFQSAEEAFLSKIIVESVSQKIDETSKINNEKFDQKFESVSQKIDETSRKFESVSQKIDETSRKSDEKFEKVSRVIKDVCRQNDEKFEEVSRTFDKIQKSVDDNKEILKEKIKQLESMITDTKVQLSVNAVALDDVVKDETPRYETSDHMRFKLPPLDGKSSWSIYLRQFEAIATANN</sequence>
<reference evidence="2" key="1">
    <citation type="submission" date="2025-08" db="UniProtKB">
        <authorList>
            <consortium name="RefSeq"/>
        </authorList>
    </citation>
    <scope>IDENTIFICATION</scope>
    <source>
        <tissue evidence="2">Whole insect</tissue>
    </source>
</reference>
<proteinExistence type="predicted"/>
<protein>
    <submittedName>
        <fullName evidence="2">Uncharacterized protein LOC114345493</fullName>
    </submittedName>
</protein>
<dbReference type="AlphaFoldDB" id="A0A6P7GRE0"/>
<accession>A0A6P7GRE0</accession>
<dbReference type="InParanoid" id="A0A6P7GRE0"/>
<dbReference type="RefSeq" id="XP_028152109.1">
    <property type="nucleotide sequence ID" value="XM_028296308.1"/>
</dbReference>